<organism evidence="3">
    <name type="scientific">Tanacetum cinerariifolium</name>
    <name type="common">Dalmatian daisy</name>
    <name type="synonym">Chrysanthemum cinerariifolium</name>
    <dbReference type="NCBI Taxonomy" id="118510"/>
    <lineage>
        <taxon>Eukaryota</taxon>
        <taxon>Viridiplantae</taxon>
        <taxon>Streptophyta</taxon>
        <taxon>Embryophyta</taxon>
        <taxon>Tracheophyta</taxon>
        <taxon>Spermatophyta</taxon>
        <taxon>Magnoliopsida</taxon>
        <taxon>eudicotyledons</taxon>
        <taxon>Gunneridae</taxon>
        <taxon>Pentapetalae</taxon>
        <taxon>asterids</taxon>
        <taxon>campanulids</taxon>
        <taxon>Asterales</taxon>
        <taxon>Asteraceae</taxon>
        <taxon>Asteroideae</taxon>
        <taxon>Anthemideae</taxon>
        <taxon>Anthemidinae</taxon>
        <taxon>Tanacetum</taxon>
    </lineage>
</organism>
<sequence>MSTNEQTRVSQPTSAVRNTLGKVQVPQELAEKVHQEKVQQDKLKAVKARLNFEETSQYSESGAPSRRRSLKERLGSKHARNMFGSPEPRRGNSESLRKGGPERRTVYRRLEKGVFHRLGDKGKGTSAYSNDSKHRSYHSSRRDTESCYQSSRSKEMDFVSEKRHNKRTSSRRTEVLSESEETYPFTPRIRYFDFPKTRMPSHIKTYDGSKDPEDHLKIFQAAAKTERWVMPTWCHMFNSTLTENARVWYKLECRDVKGAPECMKIFGYMHEITNPELIKRLHDKIPKSVDEMMKVTTKFLKREVAASSRERKKSFPSWKQQDAGQKQNFKKGGFWNQQRPERKQDISTLLTKTPKEILALDKGKFKPSSPMTTPVEKRNASKFCEFHGEVEHTTYECMHLKRQIEEMLKAGKLVAKQKITQTFSPESVISFPPLGEEDGTEGPMIIEAEMGGHFVHRVYVDEDRRRGTFNVSMDELHDRKVTISIQRHNKEAGSKGNPGSTVYSSRNAKIPTVGGTVTLRSSRIILLECTTVSGPGVPQPVINQVAEEKIQVAEYSKQTIAIGSTLTEERRKELWISKPVMVKKHDDNWRMCVDFKDLNKVCPKDGYPLPKIDWKPCIARSENKLHSNRKVDNRPGKRQQATKKIFQAHTIVVITDQPIKQILSNPKVAGRLLKWSFELGEHDIPYRSRTSVKGQILADLIVERPEDDSPDTPMEDKVELPDPWILFTDGLSCTDALGAGLILTNPEGIEFTYALRFRFKAINNEAEYEALIAGLRIAEQMGVKNLQAHVDSRLVANQVNGSYVAKEPGMIQYLEKVRALASTFKEFSIKQEVLAVVEDEGRTWMNPIYEYLAEGTLLDEKKKERVVRRKAGRYVVTNGVIYNRSFLGPWLHCVGPLQANYVIREIHEGSCSMHVDPKSMMAKALIYGYYWPTMHMDAKKLIRECNYCQVHRPVPRNLQQNLTPIMSPWPFYKWGIDITGPFSEGPVKVKFLIVAIDYFTKWIEAKPVATITGAQVMNNLVEISIPTWRTSEVDMIKNDEALGINLDLLEEKKEQAAIQEAKSKAKMKNTIMTGFATQVSSQETSSTKAMRQVVWKMEANLELIGKDRMRSRKH</sequence>
<feature type="compositionally biased region" description="Basic residues" evidence="1">
    <location>
        <begin position="65"/>
        <end position="80"/>
    </location>
</feature>
<feature type="compositionally biased region" description="Basic and acidic residues" evidence="1">
    <location>
        <begin position="152"/>
        <end position="162"/>
    </location>
</feature>
<dbReference type="InterPro" id="IPR001584">
    <property type="entry name" value="Integrase_cat-core"/>
</dbReference>
<dbReference type="GO" id="GO:0004523">
    <property type="term" value="F:RNA-DNA hybrid ribonuclease activity"/>
    <property type="evidence" value="ECO:0007669"/>
    <property type="project" value="InterPro"/>
</dbReference>
<feature type="compositionally biased region" description="Basic and acidic residues" evidence="1">
    <location>
        <begin position="87"/>
        <end position="123"/>
    </location>
</feature>
<dbReference type="PANTHER" id="PTHR48475:SF2">
    <property type="entry name" value="RIBONUCLEASE H"/>
    <property type="match status" value="1"/>
</dbReference>
<keyword evidence="3" id="KW-0548">Nucleotidyltransferase</keyword>
<evidence type="ECO:0000313" key="3">
    <source>
        <dbReference type="EMBL" id="GEU36850.1"/>
    </source>
</evidence>
<evidence type="ECO:0000256" key="1">
    <source>
        <dbReference type="SAM" id="MobiDB-lite"/>
    </source>
</evidence>
<dbReference type="SUPFAM" id="SSF53098">
    <property type="entry name" value="Ribonuclease H-like"/>
    <property type="match status" value="2"/>
</dbReference>
<evidence type="ECO:0000259" key="2">
    <source>
        <dbReference type="PROSITE" id="PS50994"/>
    </source>
</evidence>
<feature type="region of interest" description="Disordered" evidence="1">
    <location>
        <begin position="486"/>
        <end position="507"/>
    </location>
</feature>
<dbReference type="EMBL" id="BKCJ010000857">
    <property type="protein sequence ID" value="GEU36850.1"/>
    <property type="molecule type" value="Genomic_DNA"/>
</dbReference>
<feature type="region of interest" description="Disordered" evidence="1">
    <location>
        <begin position="1"/>
        <end position="22"/>
    </location>
</feature>
<dbReference type="Gene3D" id="3.30.420.10">
    <property type="entry name" value="Ribonuclease H-like superfamily/Ribonuclease H"/>
    <property type="match status" value="2"/>
</dbReference>
<feature type="compositionally biased region" description="Polar residues" evidence="1">
    <location>
        <begin position="1"/>
        <end position="17"/>
    </location>
</feature>
<dbReference type="GO" id="GO:0003676">
    <property type="term" value="F:nucleic acid binding"/>
    <property type="evidence" value="ECO:0007669"/>
    <property type="project" value="InterPro"/>
</dbReference>
<dbReference type="InterPro" id="IPR036397">
    <property type="entry name" value="RNaseH_sf"/>
</dbReference>
<keyword evidence="3" id="KW-0808">Transferase</keyword>
<dbReference type="Gene3D" id="1.10.340.70">
    <property type="match status" value="1"/>
</dbReference>
<dbReference type="InterPro" id="IPR012337">
    <property type="entry name" value="RNaseH-like_sf"/>
</dbReference>
<comment type="caution">
    <text evidence="3">The sequence shown here is derived from an EMBL/GenBank/DDBJ whole genome shotgun (WGS) entry which is preliminary data.</text>
</comment>
<proteinExistence type="predicted"/>
<feature type="compositionally biased region" description="Polar residues" evidence="1">
    <location>
        <begin position="53"/>
        <end position="62"/>
    </location>
</feature>
<dbReference type="Pfam" id="PF13456">
    <property type="entry name" value="RVT_3"/>
    <property type="match status" value="1"/>
</dbReference>
<dbReference type="AlphaFoldDB" id="A0A6L2JJB3"/>
<dbReference type="SUPFAM" id="SSF56672">
    <property type="entry name" value="DNA/RNA polymerases"/>
    <property type="match status" value="1"/>
</dbReference>
<dbReference type="InterPro" id="IPR002156">
    <property type="entry name" value="RNaseH_domain"/>
</dbReference>
<dbReference type="CDD" id="cd09279">
    <property type="entry name" value="RNase_HI_like"/>
    <property type="match status" value="1"/>
</dbReference>
<feature type="region of interest" description="Disordered" evidence="1">
    <location>
        <begin position="310"/>
        <end position="348"/>
    </location>
</feature>
<dbReference type="InterPro" id="IPR041588">
    <property type="entry name" value="Integrase_H2C2"/>
</dbReference>
<dbReference type="PANTHER" id="PTHR48475">
    <property type="entry name" value="RIBONUCLEASE H"/>
    <property type="match status" value="1"/>
</dbReference>
<gene>
    <name evidence="3" type="ORF">Tci_008828</name>
</gene>
<dbReference type="InterPro" id="IPR043502">
    <property type="entry name" value="DNA/RNA_pol_sf"/>
</dbReference>
<dbReference type="Pfam" id="PF17921">
    <property type="entry name" value="Integrase_H2C2"/>
    <property type="match status" value="1"/>
</dbReference>
<dbReference type="GO" id="GO:0003964">
    <property type="term" value="F:RNA-directed DNA polymerase activity"/>
    <property type="evidence" value="ECO:0007669"/>
    <property type="project" value="UniProtKB-KW"/>
</dbReference>
<feature type="compositionally biased region" description="Polar residues" evidence="1">
    <location>
        <begin position="317"/>
        <end position="327"/>
    </location>
</feature>
<reference evidence="3" key="1">
    <citation type="journal article" date="2019" name="Sci. Rep.">
        <title>Draft genome of Tanacetum cinerariifolium, the natural source of mosquito coil.</title>
        <authorList>
            <person name="Yamashiro T."/>
            <person name="Shiraishi A."/>
            <person name="Satake H."/>
            <person name="Nakayama K."/>
        </authorList>
    </citation>
    <scope>NUCLEOTIDE SEQUENCE</scope>
</reference>
<accession>A0A6L2JJB3</accession>
<feature type="compositionally biased region" description="Polar residues" evidence="1">
    <location>
        <begin position="497"/>
        <end position="507"/>
    </location>
</feature>
<protein>
    <submittedName>
        <fullName evidence="3">Reverse transcriptase domain-containing protein</fullName>
    </submittedName>
</protein>
<dbReference type="GO" id="GO:0015074">
    <property type="term" value="P:DNA integration"/>
    <property type="evidence" value="ECO:0007669"/>
    <property type="project" value="InterPro"/>
</dbReference>
<name>A0A6L2JJB3_TANCI</name>
<keyword evidence="3" id="KW-0695">RNA-directed DNA polymerase</keyword>
<feature type="region of interest" description="Disordered" evidence="1">
    <location>
        <begin position="51"/>
        <end position="179"/>
    </location>
</feature>
<feature type="domain" description="Integrase catalytic" evidence="2">
    <location>
        <begin position="966"/>
        <end position="1114"/>
    </location>
</feature>
<dbReference type="PROSITE" id="PS50994">
    <property type="entry name" value="INTEGRASE"/>
    <property type="match status" value="1"/>
</dbReference>
<dbReference type="Gene3D" id="3.10.10.10">
    <property type="entry name" value="HIV Type 1 Reverse Transcriptase, subunit A, domain 1"/>
    <property type="match status" value="1"/>
</dbReference>